<protein>
    <submittedName>
        <fullName evidence="1">Uncharacterized protein</fullName>
    </submittedName>
</protein>
<proteinExistence type="predicted"/>
<evidence type="ECO:0000313" key="3">
    <source>
        <dbReference type="Proteomes" id="UP000199245"/>
    </source>
</evidence>
<dbReference type="AlphaFoldDB" id="A0A1G6J4X9"/>
<evidence type="ECO:0000313" key="1">
    <source>
        <dbReference type="EMBL" id="SDC13771.1"/>
    </source>
</evidence>
<dbReference type="EMBL" id="CP121646">
    <property type="protein sequence ID" value="WFU67795.1"/>
    <property type="molecule type" value="Genomic_DNA"/>
</dbReference>
<dbReference type="RefSeq" id="WP_092078022.1">
    <property type="nucleotide sequence ID" value="NZ_CP121646.1"/>
</dbReference>
<reference evidence="2 4" key="2">
    <citation type="submission" date="2023-04" db="EMBL/GenBank/DDBJ databases">
        <title>Australian commercial rhizobial inoculants.</title>
        <authorList>
            <person name="Kohlmeier M.G."/>
            <person name="O'Hara G.W."/>
            <person name="Colombi E."/>
            <person name="Ramsay J.P."/>
            <person name="Terpolilli J."/>
        </authorList>
    </citation>
    <scope>NUCLEOTIDE SEQUENCE [LARGE SCALE GENOMIC DNA]</scope>
    <source>
        <strain evidence="2 4">CB627</strain>
    </source>
</reference>
<keyword evidence="4" id="KW-1185">Reference proteome</keyword>
<sequence>MRPTTAPAHNVIGFHLPIGDHHQYEVPHDVVRDSRLSLAEKRALLASWASDASAVASNPALRAPKGLKAPVPVSDILEALRALDSDPHHPPGGRPARLRSVDRCLAA</sequence>
<dbReference type="EMBL" id="FMZW01000001">
    <property type="protein sequence ID" value="SDC13771.1"/>
    <property type="molecule type" value="Genomic_DNA"/>
</dbReference>
<reference evidence="1 3" key="1">
    <citation type="submission" date="2016-10" db="EMBL/GenBank/DDBJ databases">
        <authorList>
            <person name="de Groot N.N."/>
        </authorList>
    </citation>
    <scope>NUCLEOTIDE SEQUENCE [LARGE SCALE GENOMIC DNA]</scope>
    <source>
        <strain evidence="1 3">R5</strain>
    </source>
</reference>
<dbReference type="Proteomes" id="UP000199245">
    <property type="component" value="Unassembled WGS sequence"/>
</dbReference>
<organism evidence="1 3">
    <name type="scientific">Bradyrhizobium brasilense</name>
    <dbReference type="NCBI Taxonomy" id="1419277"/>
    <lineage>
        <taxon>Bacteria</taxon>
        <taxon>Pseudomonadati</taxon>
        <taxon>Pseudomonadota</taxon>
        <taxon>Alphaproteobacteria</taxon>
        <taxon>Hyphomicrobiales</taxon>
        <taxon>Nitrobacteraceae</taxon>
        <taxon>Bradyrhizobium</taxon>
    </lineage>
</organism>
<evidence type="ECO:0000313" key="2">
    <source>
        <dbReference type="EMBL" id="WFU67795.1"/>
    </source>
</evidence>
<dbReference type="Proteomes" id="UP001221546">
    <property type="component" value="Chromosome"/>
</dbReference>
<evidence type="ECO:0000313" key="4">
    <source>
        <dbReference type="Proteomes" id="UP001221546"/>
    </source>
</evidence>
<name>A0A1G6J4X9_9BRAD</name>
<gene>
    <name evidence="2" type="ORF">QA636_20810</name>
    <name evidence="1" type="ORF">SAMN05216337_1001343</name>
</gene>
<accession>A0A1G6J4X9</accession>